<dbReference type="PROSITE" id="PS50089">
    <property type="entry name" value="ZF_RING_2"/>
    <property type="match status" value="1"/>
</dbReference>
<dbReference type="GO" id="GO:0061630">
    <property type="term" value="F:ubiquitin protein ligase activity"/>
    <property type="evidence" value="ECO:0007669"/>
    <property type="project" value="UniProtKB-EC"/>
</dbReference>
<dbReference type="Pfam" id="PF26200">
    <property type="entry name" value="Rcat_RNF216"/>
    <property type="match status" value="1"/>
</dbReference>
<dbReference type="OrthoDB" id="5810713at2759"/>
<dbReference type="CDD" id="cd20335">
    <property type="entry name" value="BRcat_RBR"/>
    <property type="match status" value="1"/>
</dbReference>
<dbReference type="GO" id="GO:0016567">
    <property type="term" value="P:protein ubiquitination"/>
    <property type="evidence" value="ECO:0007669"/>
    <property type="project" value="InterPro"/>
</dbReference>
<evidence type="ECO:0000256" key="8">
    <source>
        <dbReference type="ARBA" id="ARBA00022833"/>
    </source>
</evidence>
<dbReference type="EC" id="2.3.2.31" evidence="2"/>
<dbReference type="Gene3D" id="3.30.40.10">
    <property type="entry name" value="Zinc/RING finger domain, C3HC4 (zinc finger)"/>
    <property type="match status" value="1"/>
</dbReference>
<dbReference type="InterPro" id="IPR002867">
    <property type="entry name" value="IBR_dom"/>
</dbReference>
<name>A0A0B2UV16_TOXCA</name>
<feature type="compositionally biased region" description="Basic and acidic residues" evidence="11">
    <location>
        <begin position="321"/>
        <end position="330"/>
    </location>
</feature>
<dbReference type="InterPro" id="IPR013083">
    <property type="entry name" value="Znf_RING/FYVE/PHD"/>
</dbReference>
<comment type="catalytic activity">
    <reaction evidence="1">
        <text>[E2 ubiquitin-conjugating enzyme]-S-ubiquitinyl-L-cysteine + [acceptor protein]-L-lysine = [E2 ubiquitin-conjugating enzyme]-L-cysteine + [acceptor protein]-N(6)-ubiquitinyl-L-lysine.</text>
        <dbReference type="EC" id="2.3.2.31"/>
    </reaction>
</comment>
<dbReference type="SUPFAM" id="SSF57850">
    <property type="entry name" value="RING/U-box"/>
    <property type="match status" value="2"/>
</dbReference>
<evidence type="ECO:0000313" key="15">
    <source>
        <dbReference type="EMBL" id="KHN72670.1"/>
    </source>
</evidence>
<keyword evidence="3" id="KW-0808">Transferase</keyword>
<accession>A0A0B2UV16</accession>
<keyword evidence="16" id="KW-1185">Reference proteome</keyword>
<comment type="caution">
    <text evidence="15">The sequence shown here is derived from an EMBL/GenBank/DDBJ whole genome shotgun (WGS) entry which is preliminary data.</text>
</comment>
<feature type="compositionally biased region" description="Basic residues" evidence="11">
    <location>
        <begin position="551"/>
        <end position="570"/>
    </location>
</feature>
<dbReference type="InterPro" id="IPR031127">
    <property type="entry name" value="E3_UB_ligase_RBR"/>
</dbReference>
<feature type="compositionally biased region" description="Basic and acidic residues" evidence="11">
    <location>
        <begin position="572"/>
        <end position="581"/>
    </location>
</feature>
<evidence type="ECO:0000259" key="14">
    <source>
        <dbReference type="PROSITE" id="PS51873"/>
    </source>
</evidence>
<feature type="domain" description="SRCR" evidence="13">
    <location>
        <begin position="833"/>
        <end position="944"/>
    </location>
</feature>
<dbReference type="Pfam" id="PF01485">
    <property type="entry name" value="IBR"/>
    <property type="match status" value="1"/>
</dbReference>
<evidence type="ECO:0000259" key="12">
    <source>
        <dbReference type="PROSITE" id="PS50089"/>
    </source>
</evidence>
<organism evidence="15 16">
    <name type="scientific">Toxocara canis</name>
    <name type="common">Canine roundworm</name>
    <dbReference type="NCBI Taxonomy" id="6265"/>
    <lineage>
        <taxon>Eukaryota</taxon>
        <taxon>Metazoa</taxon>
        <taxon>Ecdysozoa</taxon>
        <taxon>Nematoda</taxon>
        <taxon>Chromadorea</taxon>
        <taxon>Rhabditida</taxon>
        <taxon>Spirurina</taxon>
        <taxon>Ascaridomorpha</taxon>
        <taxon>Ascaridoidea</taxon>
        <taxon>Toxocaridae</taxon>
        <taxon>Toxocara</taxon>
    </lineage>
</organism>
<dbReference type="PROSITE" id="PS51873">
    <property type="entry name" value="TRIAD"/>
    <property type="match status" value="1"/>
</dbReference>
<dbReference type="EMBL" id="JPKZ01003225">
    <property type="protein sequence ID" value="KHN72670.1"/>
    <property type="molecule type" value="Genomic_DNA"/>
</dbReference>
<dbReference type="Gene3D" id="1.20.120.1750">
    <property type="match status" value="1"/>
</dbReference>
<evidence type="ECO:0000256" key="1">
    <source>
        <dbReference type="ARBA" id="ARBA00001798"/>
    </source>
</evidence>
<evidence type="ECO:0000256" key="6">
    <source>
        <dbReference type="ARBA" id="ARBA00022771"/>
    </source>
</evidence>
<dbReference type="InterPro" id="IPR044066">
    <property type="entry name" value="TRIAD_supradom"/>
</dbReference>
<protein>
    <recommendedName>
        <fullName evidence="2">RBR-type E3 ubiquitin transferase</fullName>
        <ecNumber evidence="2">2.3.2.31</ecNumber>
    </recommendedName>
</protein>
<keyword evidence="8" id="KW-0862">Zinc</keyword>
<keyword evidence="6 9" id="KW-0863">Zinc-finger</keyword>
<evidence type="ECO:0000256" key="10">
    <source>
        <dbReference type="PROSITE-ProRule" id="PRU00196"/>
    </source>
</evidence>
<reference evidence="15 16" key="1">
    <citation type="submission" date="2014-11" db="EMBL/GenBank/DDBJ databases">
        <title>Genetic blueprint of the zoonotic pathogen Toxocara canis.</title>
        <authorList>
            <person name="Zhu X.-Q."/>
            <person name="Korhonen P.K."/>
            <person name="Cai H."/>
            <person name="Young N.D."/>
            <person name="Nejsum P."/>
            <person name="von Samson-Himmelstjerna G."/>
            <person name="Boag P.R."/>
            <person name="Tan P."/>
            <person name="Li Q."/>
            <person name="Min J."/>
            <person name="Yang Y."/>
            <person name="Wang X."/>
            <person name="Fang X."/>
            <person name="Hall R.S."/>
            <person name="Hofmann A."/>
            <person name="Sternberg P.W."/>
            <person name="Jex A.R."/>
            <person name="Gasser R.B."/>
        </authorList>
    </citation>
    <scope>NUCLEOTIDE SEQUENCE [LARGE SCALE GENOMIC DNA]</scope>
    <source>
        <strain evidence="15">PN_DK_2014</strain>
    </source>
</reference>
<dbReference type="STRING" id="6265.A0A0B2UV16"/>
<comment type="caution">
    <text evidence="10">Lacks conserved residue(s) required for the propagation of feature annotation.</text>
</comment>
<keyword evidence="5" id="KW-0677">Repeat</keyword>
<evidence type="ECO:0000256" key="5">
    <source>
        <dbReference type="ARBA" id="ARBA00022737"/>
    </source>
</evidence>
<dbReference type="GO" id="GO:0016020">
    <property type="term" value="C:membrane"/>
    <property type="evidence" value="ECO:0007669"/>
    <property type="project" value="InterPro"/>
</dbReference>
<evidence type="ECO:0000256" key="3">
    <source>
        <dbReference type="ARBA" id="ARBA00022679"/>
    </source>
</evidence>
<evidence type="ECO:0000256" key="9">
    <source>
        <dbReference type="PROSITE-ProRule" id="PRU00175"/>
    </source>
</evidence>
<gene>
    <name evidence="15" type="primary">arih1</name>
    <name evidence="15" type="ORF">Tcan_07235</name>
</gene>
<dbReference type="CDD" id="cd22584">
    <property type="entry name" value="Rcat_RBR_unk"/>
    <property type="match status" value="1"/>
</dbReference>
<dbReference type="InterPro" id="IPR001190">
    <property type="entry name" value="SRCR"/>
</dbReference>
<dbReference type="InterPro" id="IPR001841">
    <property type="entry name" value="Znf_RING"/>
</dbReference>
<dbReference type="Proteomes" id="UP000031036">
    <property type="component" value="Unassembled WGS sequence"/>
</dbReference>
<evidence type="ECO:0000259" key="13">
    <source>
        <dbReference type="PROSITE" id="PS50287"/>
    </source>
</evidence>
<dbReference type="PANTHER" id="PTHR11685">
    <property type="entry name" value="RBR FAMILY RING FINGER AND IBR DOMAIN-CONTAINING"/>
    <property type="match status" value="1"/>
</dbReference>
<dbReference type="SMART" id="SM00647">
    <property type="entry name" value="IBR"/>
    <property type="match status" value="2"/>
</dbReference>
<proteinExistence type="predicted"/>
<feature type="region of interest" description="Disordered" evidence="11">
    <location>
        <begin position="543"/>
        <end position="581"/>
    </location>
</feature>
<evidence type="ECO:0000256" key="11">
    <source>
        <dbReference type="SAM" id="MobiDB-lite"/>
    </source>
</evidence>
<keyword evidence="7" id="KW-0833">Ubl conjugation pathway</keyword>
<evidence type="ECO:0000256" key="2">
    <source>
        <dbReference type="ARBA" id="ARBA00012251"/>
    </source>
</evidence>
<dbReference type="GO" id="GO:0008270">
    <property type="term" value="F:zinc ion binding"/>
    <property type="evidence" value="ECO:0007669"/>
    <property type="project" value="UniProtKB-KW"/>
</dbReference>
<evidence type="ECO:0000256" key="7">
    <source>
        <dbReference type="ARBA" id="ARBA00022786"/>
    </source>
</evidence>
<evidence type="ECO:0000256" key="4">
    <source>
        <dbReference type="ARBA" id="ARBA00022723"/>
    </source>
</evidence>
<feature type="domain" description="RING-type" evidence="14">
    <location>
        <begin position="852"/>
        <end position="1056"/>
    </location>
</feature>
<dbReference type="PROSITE" id="PS50287">
    <property type="entry name" value="SRCR_2"/>
    <property type="match status" value="1"/>
</dbReference>
<feature type="compositionally biased region" description="Basic residues" evidence="11">
    <location>
        <begin position="300"/>
        <end position="319"/>
    </location>
</feature>
<evidence type="ECO:0000313" key="16">
    <source>
        <dbReference type="Proteomes" id="UP000031036"/>
    </source>
</evidence>
<sequence length="1205" mass="139885">MPQYLDDNAPRFGRKRAKDLKVYHVRKGLCGPDLISKYIWHLDSHYSRYKFLGTNGQLKNDAKNHPYPSLVAAQNLLLDAFDLPYSLNKCKRWTIMEIGRKSISSVQNHPYPSLVAAQNLLLDAFDLPYSLNKCKRWTIMEIGRKSISSVQNRSIGLRVSICCHQVGREVSMRYNNPESNTGYSYDSDMVSEFHSSNDGSELHLKGRNMKFVDVYRRKEVARRKKKRRYYRQKFPLLKLQGWVPEKEQDMIDFEQRSTHVVFKQQSFSASFRLINMDDGKNPKEANRWYQEMRSRTAERKQRKNERKQKKHKKFVRTSSRRFADRTAETKKTPNNRCRFMKSYEHDDSVIELEEAVTFQLMLDGVAELSEHEEECERKPWKLALSDFNISGFKKKRKYSKKKNRSIGLRVSICCHQVGREVSMRYNNPESNTGYSYDSDMVSEFHSSNDGSELHLKGRNMKFVDVYRRKEVARRKKKRRYYRQKFPLLKLQGWVPEKEQDMIDFEQRSTHVVFKQQSFSASFRLINMDDGKNPKEANRWYQEMRSRTAERKQRKNERKQKKHKKFVRTSSRRFADRTAETKKTPNNRCRFMKSYEHDDSVIELEEAVTFQLMLDGVAELSEHEEECERKPWKLALSDFNISGFKKKRKYSKKKAAVDVCSPEYGCWLRSSPSLERIAMELPAKERTIESTADSEVMYRSSLPSFVVRLDEDGDEENLFAAAKQLLPHANKLVGVSPETYFSKIDEVSDKLRDLIPELVDYLSGYVFMMWCLPYENTTFLRCIVNRDESSGSEEKGSVPRIFGTCASLSRFVPCERFVASTSYAQQIADNIASAQLLDEMRYKCEGVPSTSVASSYCAICDSDSADGFALQCAHFFCRECWASHASFMLTSGYIPITCPDYGCNEVLAVEHMLMLLPVSSCERYKRMLASKCMLRPNWLQCATCTKALSVSPPSSKQYLAHCECGTALCLRCKQNIHPPLLCDEARQYFLVLDSNGQLKSIFDEDRSVMVKRCPFCGSFCERSDGCNHMLCVCGESFCYVCSQKWNDSSHYDCTVDVSVRVNLFDVSAVNATRLSLNTLDKCLDYRRCRSAPNLFCIEKKLAVIFKHDMNAVRQVVSLYATVCEVLELNAVGMYQFRRRLRHSSDARVRQRIAMIVGILHSFENRLSFLAKRITTSCDHPAIRPPKITQICDIIESSLFAYMNEVF</sequence>
<keyword evidence="4" id="KW-0479">Metal-binding</keyword>
<feature type="region of interest" description="Disordered" evidence="11">
    <location>
        <begin position="292"/>
        <end position="330"/>
    </location>
</feature>
<dbReference type="AlphaFoldDB" id="A0A0B2UV16"/>
<feature type="domain" description="RING-type" evidence="12">
    <location>
        <begin position="856"/>
        <end position="898"/>
    </location>
</feature>